<feature type="compositionally biased region" description="Basic and acidic residues" evidence="3">
    <location>
        <begin position="107"/>
        <end position="131"/>
    </location>
</feature>
<feature type="compositionally biased region" description="Low complexity" evidence="3">
    <location>
        <begin position="93"/>
        <end position="106"/>
    </location>
</feature>
<feature type="compositionally biased region" description="Basic and acidic residues" evidence="3">
    <location>
        <begin position="321"/>
        <end position="340"/>
    </location>
</feature>
<dbReference type="InParanoid" id="A0A409XUU9"/>
<name>A0A409XUU9_PSICY</name>
<dbReference type="EMBL" id="NHYD01000294">
    <property type="protein sequence ID" value="PPQ94585.1"/>
    <property type="molecule type" value="Genomic_DNA"/>
</dbReference>
<evidence type="ECO:0000259" key="4">
    <source>
        <dbReference type="PROSITE" id="PS50102"/>
    </source>
</evidence>
<dbReference type="InterPro" id="IPR012677">
    <property type="entry name" value="Nucleotide-bd_a/b_plait_sf"/>
</dbReference>
<dbReference type="InterPro" id="IPR052462">
    <property type="entry name" value="SLIRP/GR-RBP-like"/>
</dbReference>
<dbReference type="InterPro" id="IPR000504">
    <property type="entry name" value="RRM_dom"/>
</dbReference>
<feature type="domain" description="RRM" evidence="4">
    <location>
        <begin position="157"/>
        <end position="235"/>
    </location>
</feature>
<dbReference type="Pfam" id="PF00076">
    <property type="entry name" value="RRM_1"/>
    <property type="match status" value="1"/>
</dbReference>
<feature type="compositionally biased region" description="Polar residues" evidence="3">
    <location>
        <begin position="78"/>
        <end position="92"/>
    </location>
</feature>
<feature type="compositionally biased region" description="Basic and acidic residues" evidence="3">
    <location>
        <begin position="272"/>
        <end position="298"/>
    </location>
</feature>
<dbReference type="AlphaFoldDB" id="A0A409XUU9"/>
<accession>A0A409XUU9</accession>
<feature type="region of interest" description="Disordered" evidence="3">
    <location>
        <begin position="71"/>
        <end position="166"/>
    </location>
</feature>
<dbReference type="PROSITE" id="PS50102">
    <property type="entry name" value="RRM"/>
    <property type="match status" value="1"/>
</dbReference>
<protein>
    <recommendedName>
        <fullName evidence="4">RRM domain-containing protein</fullName>
    </recommendedName>
</protein>
<feature type="region of interest" description="Disordered" evidence="3">
    <location>
        <begin position="254"/>
        <end position="358"/>
    </location>
</feature>
<proteinExistence type="predicted"/>
<organism evidence="5 6">
    <name type="scientific">Psilocybe cyanescens</name>
    <dbReference type="NCBI Taxonomy" id="93625"/>
    <lineage>
        <taxon>Eukaryota</taxon>
        <taxon>Fungi</taxon>
        <taxon>Dikarya</taxon>
        <taxon>Basidiomycota</taxon>
        <taxon>Agaricomycotina</taxon>
        <taxon>Agaricomycetes</taxon>
        <taxon>Agaricomycetidae</taxon>
        <taxon>Agaricales</taxon>
        <taxon>Agaricineae</taxon>
        <taxon>Strophariaceae</taxon>
        <taxon>Psilocybe</taxon>
    </lineage>
</organism>
<dbReference type="SUPFAM" id="SSF54928">
    <property type="entry name" value="RNA-binding domain, RBD"/>
    <property type="match status" value="1"/>
</dbReference>
<dbReference type="InterPro" id="IPR035979">
    <property type="entry name" value="RBD_domain_sf"/>
</dbReference>
<dbReference type="Proteomes" id="UP000283269">
    <property type="component" value="Unassembled WGS sequence"/>
</dbReference>
<reference evidence="5 6" key="1">
    <citation type="journal article" date="2018" name="Evol. Lett.">
        <title>Horizontal gene cluster transfer increased hallucinogenic mushroom diversity.</title>
        <authorList>
            <person name="Reynolds H.T."/>
            <person name="Vijayakumar V."/>
            <person name="Gluck-Thaler E."/>
            <person name="Korotkin H.B."/>
            <person name="Matheny P.B."/>
            <person name="Slot J.C."/>
        </authorList>
    </citation>
    <scope>NUCLEOTIDE SEQUENCE [LARGE SCALE GENOMIC DNA]</scope>
    <source>
        <strain evidence="5 6">2631</strain>
    </source>
</reference>
<evidence type="ECO:0000313" key="6">
    <source>
        <dbReference type="Proteomes" id="UP000283269"/>
    </source>
</evidence>
<evidence type="ECO:0000256" key="1">
    <source>
        <dbReference type="ARBA" id="ARBA00022884"/>
    </source>
</evidence>
<feature type="compositionally biased region" description="Basic and acidic residues" evidence="3">
    <location>
        <begin position="142"/>
        <end position="151"/>
    </location>
</feature>
<dbReference type="PANTHER" id="PTHR48027">
    <property type="entry name" value="HETEROGENEOUS NUCLEAR RIBONUCLEOPROTEIN 87F-RELATED"/>
    <property type="match status" value="1"/>
</dbReference>
<dbReference type="GO" id="GO:0003723">
    <property type="term" value="F:RNA binding"/>
    <property type="evidence" value="ECO:0007669"/>
    <property type="project" value="UniProtKB-UniRule"/>
</dbReference>
<evidence type="ECO:0000256" key="3">
    <source>
        <dbReference type="SAM" id="MobiDB-lite"/>
    </source>
</evidence>
<dbReference type="Gene3D" id="3.30.70.330">
    <property type="match status" value="1"/>
</dbReference>
<keyword evidence="6" id="KW-1185">Reference proteome</keyword>
<dbReference type="STRING" id="93625.A0A409XUU9"/>
<keyword evidence="1 2" id="KW-0694">RNA-binding</keyword>
<dbReference type="OrthoDB" id="6159137at2759"/>
<sequence>MASSHESTTLNYSTLLSPFGFALISSLLCNTLLKPAFEPRPDLFFLPSFPLSSHTFHPAWQSQDIAPASGISIPTDAGLNNSTAMATDDQNWGSNNGSGNNGNGRSPPRDGGSRGDRDGRGEGRNGGDAPRRSSRSRSPGPPREERGRDDASSNPGNNLHVSGLSHKVDTRDLEAAFAKIGRVKKASVMYDPHTRESRGFGFVTMESGEEADAAVAALNATELMGKIMNVEKVNSTPTQPPRFPSNLIFLISQARRGRARTPTPGRYYGPPKRSDFERPYDPRPYDSRYSRDYDDRRGGRGGGGGGGGGRDDYRGGGGGGRDYDRHRYDDRDRDRDRGYGRDSFLFPFSESTSGMRQK</sequence>
<feature type="compositionally biased region" description="Polar residues" evidence="3">
    <location>
        <begin position="349"/>
        <end position="358"/>
    </location>
</feature>
<evidence type="ECO:0000256" key="2">
    <source>
        <dbReference type="PROSITE-ProRule" id="PRU00176"/>
    </source>
</evidence>
<comment type="caution">
    <text evidence="5">The sequence shown here is derived from an EMBL/GenBank/DDBJ whole genome shotgun (WGS) entry which is preliminary data.</text>
</comment>
<evidence type="ECO:0000313" key="5">
    <source>
        <dbReference type="EMBL" id="PPQ94585.1"/>
    </source>
</evidence>
<dbReference type="SMART" id="SM00360">
    <property type="entry name" value="RRM"/>
    <property type="match status" value="1"/>
</dbReference>
<gene>
    <name evidence="5" type="ORF">CVT25_011898</name>
</gene>